<organism evidence="2 3">
    <name type="scientific">Cyclotella atomus</name>
    <dbReference type="NCBI Taxonomy" id="382360"/>
    <lineage>
        <taxon>Eukaryota</taxon>
        <taxon>Sar</taxon>
        <taxon>Stramenopiles</taxon>
        <taxon>Ochrophyta</taxon>
        <taxon>Bacillariophyta</taxon>
        <taxon>Coscinodiscophyceae</taxon>
        <taxon>Thalassiosirophycidae</taxon>
        <taxon>Stephanodiscales</taxon>
        <taxon>Stephanodiscaceae</taxon>
        <taxon>Cyclotella</taxon>
    </lineage>
</organism>
<gene>
    <name evidence="2" type="ORF">ACHAWO_002698</name>
</gene>
<evidence type="ECO:0008006" key="4">
    <source>
        <dbReference type="Google" id="ProtNLM"/>
    </source>
</evidence>
<feature type="compositionally biased region" description="Polar residues" evidence="1">
    <location>
        <begin position="23"/>
        <end position="45"/>
    </location>
</feature>
<feature type="region of interest" description="Disordered" evidence="1">
    <location>
        <begin position="23"/>
        <end position="48"/>
    </location>
</feature>
<evidence type="ECO:0000256" key="1">
    <source>
        <dbReference type="SAM" id="MobiDB-lite"/>
    </source>
</evidence>
<protein>
    <recommendedName>
        <fullName evidence="4">HAT C-terminal dimerisation domain-containing protein</fullName>
    </recommendedName>
</protein>
<name>A0ABD3NIG2_9STRA</name>
<reference evidence="2 3" key="1">
    <citation type="submission" date="2024-10" db="EMBL/GenBank/DDBJ databases">
        <title>Updated reference genomes for cyclostephanoid diatoms.</title>
        <authorList>
            <person name="Roberts W.R."/>
            <person name="Alverson A.J."/>
        </authorList>
    </citation>
    <scope>NUCLEOTIDE SEQUENCE [LARGE SCALE GENOMIC DNA]</scope>
    <source>
        <strain evidence="2 3">AJA010-31</strain>
    </source>
</reference>
<dbReference type="Proteomes" id="UP001530400">
    <property type="component" value="Unassembled WGS sequence"/>
</dbReference>
<dbReference type="AlphaFoldDB" id="A0ABD3NIG2"/>
<comment type="caution">
    <text evidence="2">The sequence shown here is derived from an EMBL/GenBank/DDBJ whole genome shotgun (WGS) entry which is preliminary data.</text>
</comment>
<dbReference type="EMBL" id="JALLPJ020001143">
    <property type="protein sequence ID" value="KAL3775669.1"/>
    <property type="molecule type" value="Genomic_DNA"/>
</dbReference>
<dbReference type="SUPFAM" id="SSF53098">
    <property type="entry name" value="Ribonuclease H-like"/>
    <property type="match status" value="1"/>
</dbReference>
<proteinExistence type="predicted"/>
<evidence type="ECO:0000313" key="2">
    <source>
        <dbReference type="EMBL" id="KAL3775669.1"/>
    </source>
</evidence>
<dbReference type="InterPro" id="IPR012337">
    <property type="entry name" value="RNaseH-like_sf"/>
</dbReference>
<evidence type="ECO:0000313" key="3">
    <source>
        <dbReference type="Proteomes" id="UP001530400"/>
    </source>
</evidence>
<accession>A0ABD3NIG2</accession>
<keyword evidence="3" id="KW-1185">Reference proteome</keyword>
<sequence length="216" mass="24739">MSDEDFDEVKRDLVEAMLAVAKAQTQLKPTSSADATQPSASVSSKSQRKQALSFGVMFRGLNTKGKAKDKQKDDDTNMIRDMCKGELDRFLLEAEKGVCPLEAEDVTFSNPLLWWKENATSAISERVWSHSAKVLSLHRARLNDDLIERIMYIKENMRLLKKHYSKLRKAEVESHSHFLVDMEMKFFPELDTEFAEANADYGQNDHKLGFFVNEKN</sequence>